<evidence type="ECO:0000313" key="2">
    <source>
        <dbReference type="EMBL" id="SHM39299.1"/>
    </source>
</evidence>
<keyword evidence="1" id="KW-1133">Transmembrane helix</keyword>
<keyword evidence="1" id="KW-0812">Transmembrane</keyword>
<name>A0A1M7IF41_9FLAO</name>
<proteinExistence type="predicted"/>
<protein>
    <submittedName>
        <fullName evidence="2">Uncharacterized protein</fullName>
    </submittedName>
</protein>
<reference evidence="2 3" key="1">
    <citation type="submission" date="2016-11" db="EMBL/GenBank/DDBJ databases">
        <authorList>
            <person name="Jaros S."/>
            <person name="Januszkiewicz K."/>
            <person name="Wedrychowicz H."/>
        </authorList>
    </citation>
    <scope>NUCLEOTIDE SEQUENCE [LARGE SCALE GENOMIC DNA]</scope>
    <source>
        <strain evidence="2 3">DSM 27621</strain>
    </source>
</reference>
<keyword evidence="1" id="KW-0472">Membrane</keyword>
<dbReference type="Proteomes" id="UP000184069">
    <property type="component" value="Unassembled WGS sequence"/>
</dbReference>
<evidence type="ECO:0000256" key="1">
    <source>
        <dbReference type="SAM" id="Phobius"/>
    </source>
</evidence>
<gene>
    <name evidence="2" type="ORF">SAMN05444407_11464</name>
</gene>
<sequence length="34" mass="4088">MKESWREGDKGYVYIIDLLCIIYQMVLILTLFGY</sequence>
<evidence type="ECO:0000313" key="3">
    <source>
        <dbReference type="Proteomes" id="UP000184069"/>
    </source>
</evidence>
<feature type="transmembrane region" description="Helical" evidence="1">
    <location>
        <begin position="12"/>
        <end position="32"/>
    </location>
</feature>
<dbReference type="AlphaFoldDB" id="A0A1M7IF41"/>
<dbReference type="EMBL" id="FRBM01000014">
    <property type="protein sequence ID" value="SHM39299.1"/>
    <property type="molecule type" value="Genomic_DNA"/>
</dbReference>
<dbReference type="STRING" id="1423959.SAMN05444407_11464"/>
<accession>A0A1M7IF41</accession>
<organism evidence="2 3">
    <name type="scientific">Chryseobacterium contaminans</name>
    <dbReference type="NCBI Taxonomy" id="1423959"/>
    <lineage>
        <taxon>Bacteria</taxon>
        <taxon>Pseudomonadati</taxon>
        <taxon>Bacteroidota</taxon>
        <taxon>Flavobacteriia</taxon>
        <taxon>Flavobacteriales</taxon>
        <taxon>Weeksellaceae</taxon>
        <taxon>Chryseobacterium group</taxon>
        <taxon>Chryseobacterium</taxon>
    </lineage>
</organism>